<reference evidence="1 2" key="1">
    <citation type="submission" date="2016-10" db="EMBL/GenBank/DDBJ databases">
        <title>Draft genome sequences of four alkaliphilic bacteria belonging to the Anaerobacillus genus.</title>
        <authorList>
            <person name="Bassil N.M."/>
            <person name="Lloyd J.R."/>
        </authorList>
    </citation>
    <scope>NUCLEOTIDE SEQUENCE [LARGE SCALE GENOMIC DNA]</scope>
    <source>
        <strain evidence="1 2">DSM 18345</strain>
    </source>
</reference>
<evidence type="ECO:0008006" key="3">
    <source>
        <dbReference type="Google" id="ProtNLM"/>
    </source>
</evidence>
<dbReference type="Gene3D" id="3.10.570.10">
    <property type="entry name" value="sex pheromone staph- cam373 precursor domain"/>
    <property type="match status" value="1"/>
</dbReference>
<dbReference type="CDD" id="cd13440">
    <property type="entry name" value="CamS_repeat_2"/>
    <property type="match status" value="1"/>
</dbReference>
<name>A0A1S2LMB3_9BACI</name>
<dbReference type="AlphaFoldDB" id="A0A1S2LMB3"/>
<dbReference type="RefSeq" id="WP_071309510.1">
    <property type="nucleotide sequence ID" value="NZ_MLQR01000027.1"/>
</dbReference>
<evidence type="ECO:0000313" key="2">
    <source>
        <dbReference type="Proteomes" id="UP000179524"/>
    </source>
</evidence>
<protein>
    <recommendedName>
        <fullName evidence="3">CamS family sex pheromone protein</fullName>
    </recommendedName>
</protein>
<dbReference type="EMBL" id="MLQR01000027">
    <property type="protein sequence ID" value="OIJ13659.1"/>
    <property type="molecule type" value="Genomic_DNA"/>
</dbReference>
<gene>
    <name evidence="1" type="ORF">BKP37_10315</name>
</gene>
<dbReference type="InterPro" id="IPR011426">
    <property type="entry name" value="CamS"/>
</dbReference>
<evidence type="ECO:0000313" key="1">
    <source>
        <dbReference type="EMBL" id="OIJ13659.1"/>
    </source>
</evidence>
<dbReference type="CDD" id="cd13441">
    <property type="entry name" value="CamS_repeat_1"/>
    <property type="match status" value="1"/>
</dbReference>
<dbReference type="Proteomes" id="UP000179524">
    <property type="component" value="Unassembled WGS sequence"/>
</dbReference>
<proteinExistence type="predicted"/>
<sequence>MKKLFGLLLVFIFILSGCLNVLVKEEEVMVFEDPEENEHVIISPNLNTPENYYQTVLLDGRYRYSEARGLVPHAINNRIDINQLEIGLMELASTRFPQDGYFFQEGQYLKSSVINGWLRRYDEDRKDHMEGLNPPLPEITKDLDKMENWERVRYERNRHESQPSYLSHIMEHNYLREADNGTIELGGLVLGISLSSVYYYRTEDYGAVFDLALDDDEVFEEGKRIAGEVLERVRKQDNLANVPIIIALYQEERRQSIVPGTFIALTVVEPGKRIDKWEKISDAHFFFPSSRATSMHREDANRFDNFKQDIDGFFDNYIGVVGKARYKNDQIQELTIEINLQTNGKAEIIAMTQYVTDRMNKYFPPDLTVQAYISSLEGAESIIVSHPNEQPFVHIYR</sequence>
<comment type="caution">
    <text evidence="1">The sequence shown here is derived from an EMBL/GenBank/DDBJ whole genome shotgun (WGS) entry which is preliminary data.</text>
</comment>
<organism evidence="1 2">
    <name type="scientific">Anaerobacillus alkalilacustris</name>
    <dbReference type="NCBI Taxonomy" id="393763"/>
    <lineage>
        <taxon>Bacteria</taxon>
        <taxon>Bacillati</taxon>
        <taxon>Bacillota</taxon>
        <taxon>Bacilli</taxon>
        <taxon>Bacillales</taxon>
        <taxon>Bacillaceae</taxon>
        <taxon>Anaerobacillus</taxon>
    </lineage>
</organism>
<keyword evidence="2" id="KW-1185">Reference proteome</keyword>
<dbReference type="PROSITE" id="PS51257">
    <property type="entry name" value="PROKAR_LIPOPROTEIN"/>
    <property type="match status" value="1"/>
</dbReference>
<accession>A0A1S2LMB3</accession>
<dbReference type="Pfam" id="PF07537">
    <property type="entry name" value="CamS"/>
    <property type="match status" value="1"/>
</dbReference>
<dbReference type="PIRSF" id="PIRSF012509">
    <property type="entry name" value="CamS"/>
    <property type="match status" value="1"/>
</dbReference>